<dbReference type="InterPro" id="IPR051446">
    <property type="entry name" value="HTH_trans_reg/aminotransferase"/>
</dbReference>
<evidence type="ECO:0000256" key="2">
    <source>
        <dbReference type="ARBA" id="ARBA00022898"/>
    </source>
</evidence>
<evidence type="ECO:0000313" key="7">
    <source>
        <dbReference type="EMBL" id="XAE41386.1"/>
    </source>
</evidence>
<evidence type="ECO:0000256" key="3">
    <source>
        <dbReference type="ARBA" id="ARBA00023015"/>
    </source>
</evidence>
<sequence>MDLPLYRSVARRLSEGIKQAGLNPGARLPSVRTLAKQYNVSHLTAVQALQSLESEGLIFARPRSGYYVATPELQGPKRRVKVIWPNPLPELDPQARDHLAMVGAPCAARLDLAVGEPELYPVKRFNVILRRLAYQQPSLVSEHTRGMGNLGLRLTVAQQALQYACELDPDELVVTNGCVEALNLALRAVTKPGDIIAVETPTYFALLQMLRALELIPLPIPCAAPNGMDIEILRKKIKFVPIKAVVTIANGNNPVGTVASDENKRGLVRLLSDLNIPLIEDDIFGDVCFQEGRPRPVKSFDRTGGVILCSGYSKSLCPGLRVGWVAGGKYAERIKLLKYTTSMATAELQQAVVKEMLSSGSYTKHLRVLRRDLLGHQKMLREWVLESFPKGTEISEPAGGFVLWVRLPQRDGMKVTSRALFAPAREEGIGFAPGHLFGVTGEFDEYLRLNSGCRLTPMLQSSVSRLGQLYI</sequence>
<dbReference type="Gene3D" id="1.10.10.10">
    <property type="entry name" value="Winged helix-like DNA-binding domain superfamily/Winged helix DNA-binding domain"/>
    <property type="match status" value="1"/>
</dbReference>
<dbReference type="Gene3D" id="3.90.1150.10">
    <property type="entry name" value="Aspartate Aminotransferase, domain 1"/>
    <property type="match status" value="1"/>
</dbReference>
<dbReference type="InterPro" id="IPR015424">
    <property type="entry name" value="PyrdxlP-dep_Trfase"/>
</dbReference>
<dbReference type="InterPro" id="IPR000524">
    <property type="entry name" value="Tscrpt_reg_HTH_GntR"/>
</dbReference>
<dbReference type="Pfam" id="PF00392">
    <property type="entry name" value="GntR"/>
    <property type="match status" value="1"/>
</dbReference>
<keyword evidence="2" id="KW-0663">Pyridoxal phosphate</keyword>
<dbReference type="PANTHER" id="PTHR46577">
    <property type="entry name" value="HTH-TYPE TRANSCRIPTIONAL REGULATORY PROTEIN GABR"/>
    <property type="match status" value="1"/>
</dbReference>
<dbReference type="RefSeq" id="WP_342627338.1">
    <property type="nucleotide sequence ID" value="NZ_CP152276.1"/>
</dbReference>
<dbReference type="PRINTS" id="PR00035">
    <property type="entry name" value="HTHGNTR"/>
</dbReference>
<dbReference type="CDD" id="cd07377">
    <property type="entry name" value="WHTH_GntR"/>
    <property type="match status" value="1"/>
</dbReference>
<dbReference type="InterPro" id="IPR015421">
    <property type="entry name" value="PyrdxlP-dep_Trfase_major"/>
</dbReference>
<evidence type="ECO:0000313" key="8">
    <source>
        <dbReference type="Proteomes" id="UP001449795"/>
    </source>
</evidence>
<keyword evidence="3" id="KW-0805">Transcription regulation</keyword>
<dbReference type="Proteomes" id="UP001449795">
    <property type="component" value="Chromosome"/>
</dbReference>
<evidence type="ECO:0000256" key="4">
    <source>
        <dbReference type="ARBA" id="ARBA00023125"/>
    </source>
</evidence>
<organism evidence="7 8">
    <name type="scientific">Nguyenibacter vanlangensis</name>
    <dbReference type="NCBI Taxonomy" id="1216886"/>
    <lineage>
        <taxon>Bacteria</taxon>
        <taxon>Pseudomonadati</taxon>
        <taxon>Pseudomonadota</taxon>
        <taxon>Alphaproteobacteria</taxon>
        <taxon>Acetobacterales</taxon>
        <taxon>Acetobacteraceae</taxon>
        <taxon>Nguyenibacter</taxon>
    </lineage>
</organism>
<gene>
    <name evidence="7" type="ORF">AAC691_13885</name>
</gene>
<evidence type="ECO:0000259" key="6">
    <source>
        <dbReference type="PROSITE" id="PS50949"/>
    </source>
</evidence>
<name>A0ABZ3D1E2_9PROT</name>
<accession>A0ABZ3D1E2</accession>
<dbReference type="InterPro" id="IPR036388">
    <property type="entry name" value="WH-like_DNA-bd_sf"/>
</dbReference>
<feature type="domain" description="HTH gntR-type" evidence="6">
    <location>
        <begin position="3"/>
        <end position="71"/>
    </location>
</feature>
<dbReference type="SUPFAM" id="SSF46785">
    <property type="entry name" value="Winged helix' DNA-binding domain"/>
    <property type="match status" value="1"/>
</dbReference>
<keyword evidence="4" id="KW-0238">DNA-binding</keyword>
<dbReference type="InterPro" id="IPR004839">
    <property type="entry name" value="Aminotransferase_I/II_large"/>
</dbReference>
<dbReference type="InterPro" id="IPR036390">
    <property type="entry name" value="WH_DNA-bd_sf"/>
</dbReference>
<keyword evidence="7" id="KW-0032">Aminotransferase</keyword>
<keyword evidence="7" id="KW-0808">Transferase</keyword>
<dbReference type="GO" id="GO:0008483">
    <property type="term" value="F:transaminase activity"/>
    <property type="evidence" value="ECO:0007669"/>
    <property type="project" value="UniProtKB-KW"/>
</dbReference>
<dbReference type="EMBL" id="CP152276">
    <property type="protein sequence ID" value="XAE41386.1"/>
    <property type="molecule type" value="Genomic_DNA"/>
</dbReference>
<dbReference type="SUPFAM" id="SSF53383">
    <property type="entry name" value="PLP-dependent transferases"/>
    <property type="match status" value="1"/>
</dbReference>
<evidence type="ECO:0000256" key="5">
    <source>
        <dbReference type="ARBA" id="ARBA00023163"/>
    </source>
</evidence>
<dbReference type="SMART" id="SM00345">
    <property type="entry name" value="HTH_GNTR"/>
    <property type="match status" value="1"/>
</dbReference>
<keyword evidence="8" id="KW-1185">Reference proteome</keyword>
<keyword evidence="5" id="KW-0804">Transcription</keyword>
<comment type="similarity">
    <text evidence="1">In the C-terminal section; belongs to the class-I pyridoxal-phosphate-dependent aminotransferase family.</text>
</comment>
<dbReference type="CDD" id="cd00609">
    <property type="entry name" value="AAT_like"/>
    <property type="match status" value="1"/>
</dbReference>
<dbReference type="PANTHER" id="PTHR46577:SF2">
    <property type="entry name" value="TRANSCRIPTIONAL REGULATORY PROTEIN"/>
    <property type="match status" value="1"/>
</dbReference>
<dbReference type="Pfam" id="PF00155">
    <property type="entry name" value="Aminotran_1_2"/>
    <property type="match status" value="1"/>
</dbReference>
<reference evidence="7 8" key="1">
    <citation type="submission" date="2024-04" db="EMBL/GenBank/DDBJ databases">
        <title>Complete genome sequence of Nguyenibacter vanlangesis HBCM-1154, a strain capable of nitrogen fixation, IAA production, and phosphorus solubilization isolated from sugarcane soil.</title>
        <authorList>
            <person name="MY HANH P."/>
        </authorList>
    </citation>
    <scope>NUCLEOTIDE SEQUENCE [LARGE SCALE GENOMIC DNA]</scope>
    <source>
        <strain evidence="7 8">HBCM 1154</strain>
    </source>
</reference>
<protein>
    <submittedName>
        <fullName evidence="7">PLP-dependent aminotransferase family protein</fullName>
    </submittedName>
</protein>
<dbReference type="PROSITE" id="PS50949">
    <property type="entry name" value="HTH_GNTR"/>
    <property type="match status" value="1"/>
</dbReference>
<evidence type="ECO:0000256" key="1">
    <source>
        <dbReference type="ARBA" id="ARBA00005384"/>
    </source>
</evidence>
<proteinExistence type="inferred from homology"/>
<dbReference type="Gene3D" id="3.40.640.10">
    <property type="entry name" value="Type I PLP-dependent aspartate aminotransferase-like (Major domain)"/>
    <property type="match status" value="1"/>
</dbReference>
<dbReference type="InterPro" id="IPR015422">
    <property type="entry name" value="PyrdxlP-dep_Trfase_small"/>
</dbReference>